<proteinExistence type="predicted"/>
<feature type="signal peptide" evidence="2">
    <location>
        <begin position="1"/>
        <end position="25"/>
    </location>
</feature>
<dbReference type="EMBL" id="CP039347">
    <property type="protein sequence ID" value="QCD87223.1"/>
    <property type="molecule type" value="Genomic_DNA"/>
</dbReference>
<evidence type="ECO:0000256" key="2">
    <source>
        <dbReference type="SAM" id="SignalP"/>
    </source>
</evidence>
<feature type="chain" id="PRO_5020039621" evidence="2">
    <location>
        <begin position="26"/>
        <end position="124"/>
    </location>
</feature>
<name>A0A4D6LFH5_VIGUN</name>
<evidence type="ECO:0000313" key="3">
    <source>
        <dbReference type="EMBL" id="QCD87223.1"/>
    </source>
</evidence>
<organism evidence="3 4">
    <name type="scientific">Vigna unguiculata</name>
    <name type="common">Cowpea</name>
    <dbReference type="NCBI Taxonomy" id="3917"/>
    <lineage>
        <taxon>Eukaryota</taxon>
        <taxon>Viridiplantae</taxon>
        <taxon>Streptophyta</taxon>
        <taxon>Embryophyta</taxon>
        <taxon>Tracheophyta</taxon>
        <taxon>Spermatophyta</taxon>
        <taxon>Magnoliopsida</taxon>
        <taxon>eudicotyledons</taxon>
        <taxon>Gunneridae</taxon>
        <taxon>Pentapetalae</taxon>
        <taxon>rosids</taxon>
        <taxon>fabids</taxon>
        <taxon>Fabales</taxon>
        <taxon>Fabaceae</taxon>
        <taxon>Papilionoideae</taxon>
        <taxon>50 kb inversion clade</taxon>
        <taxon>NPAAA clade</taxon>
        <taxon>indigoferoid/millettioid clade</taxon>
        <taxon>Phaseoleae</taxon>
        <taxon>Vigna</taxon>
    </lineage>
</organism>
<keyword evidence="4" id="KW-1185">Reference proteome</keyword>
<feature type="region of interest" description="Disordered" evidence="1">
    <location>
        <begin position="80"/>
        <end position="102"/>
    </location>
</feature>
<evidence type="ECO:0000313" key="4">
    <source>
        <dbReference type="Proteomes" id="UP000501690"/>
    </source>
</evidence>
<accession>A0A4D6LFH5</accession>
<protein>
    <submittedName>
        <fullName evidence="3">Uncharacterized protein</fullName>
    </submittedName>
</protein>
<evidence type="ECO:0000256" key="1">
    <source>
        <dbReference type="SAM" id="MobiDB-lite"/>
    </source>
</evidence>
<gene>
    <name evidence="3" type="ORF">DEO72_LG3g1757</name>
</gene>
<keyword evidence="2" id="KW-0732">Signal</keyword>
<dbReference type="Proteomes" id="UP000501690">
    <property type="component" value="Linkage Group LG3"/>
</dbReference>
<dbReference type="AlphaFoldDB" id="A0A4D6LFH5"/>
<sequence>MAFQKGVIAFLPLLLSSLLLHHLSPTSVIRAQSDNHTRRLLSLEDDEYDIDEAQCPVDTQTENALQNSDADIQMTQSDPHTSLLLSPTQTQKNVPNDSNNIEVNRYVSRHYTGHGNLRHENYSK</sequence>
<reference evidence="3 4" key="1">
    <citation type="submission" date="2019-04" db="EMBL/GenBank/DDBJ databases">
        <title>An improved genome assembly and genetic linkage map for asparagus bean, Vigna unguiculata ssp. sesquipedialis.</title>
        <authorList>
            <person name="Xia Q."/>
            <person name="Zhang R."/>
            <person name="Dong Y."/>
        </authorList>
    </citation>
    <scope>NUCLEOTIDE SEQUENCE [LARGE SCALE GENOMIC DNA]</scope>
    <source>
        <tissue evidence="3">Leaf</tissue>
    </source>
</reference>